<dbReference type="AlphaFoldDB" id="A0A0C3K948"/>
<feature type="compositionally biased region" description="Basic residues" evidence="1">
    <location>
        <begin position="68"/>
        <end position="79"/>
    </location>
</feature>
<feature type="compositionally biased region" description="Low complexity" evidence="1">
    <location>
        <begin position="42"/>
        <end position="58"/>
    </location>
</feature>
<gene>
    <name evidence="2" type="ORF">M407DRAFT_32417</name>
</gene>
<evidence type="ECO:0000313" key="3">
    <source>
        <dbReference type="Proteomes" id="UP000054248"/>
    </source>
</evidence>
<feature type="non-terminal residue" evidence="2">
    <location>
        <position position="101"/>
    </location>
</feature>
<feature type="region of interest" description="Disordered" evidence="1">
    <location>
        <begin position="1"/>
        <end position="101"/>
    </location>
</feature>
<proteinExistence type="predicted"/>
<organism evidence="2 3">
    <name type="scientific">Tulasnella calospora MUT 4182</name>
    <dbReference type="NCBI Taxonomy" id="1051891"/>
    <lineage>
        <taxon>Eukaryota</taxon>
        <taxon>Fungi</taxon>
        <taxon>Dikarya</taxon>
        <taxon>Basidiomycota</taxon>
        <taxon>Agaricomycotina</taxon>
        <taxon>Agaricomycetes</taxon>
        <taxon>Cantharellales</taxon>
        <taxon>Tulasnellaceae</taxon>
        <taxon>Tulasnella</taxon>
    </lineage>
</organism>
<evidence type="ECO:0000313" key="2">
    <source>
        <dbReference type="EMBL" id="KIO17903.1"/>
    </source>
</evidence>
<feature type="compositionally biased region" description="Acidic residues" evidence="1">
    <location>
        <begin position="89"/>
        <end position="101"/>
    </location>
</feature>
<accession>A0A0C3K948</accession>
<dbReference type="Proteomes" id="UP000054248">
    <property type="component" value="Unassembled WGS sequence"/>
</dbReference>
<reference evidence="3" key="2">
    <citation type="submission" date="2015-01" db="EMBL/GenBank/DDBJ databases">
        <title>Evolutionary Origins and Diversification of the Mycorrhizal Mutualists.</title>
        <authorList>
            <consortium name="DOE Joint Genome Institute"/>
            <consortium name="Mycorrhizal Genomics Consortium"/>
            <person name="Kohler A."/>
            <person name="Kuo A."/>
            <person name="Nagy L.G."/>
            <person name="Floudas D."/>
            <person name="Copeland A."/>
            <person name="Barry K.W."/>
            <person name="Cichocki N."/>
            <person name="Veneault-Fourrey C."/>
            <person name="LaButti K."/>
            <person name="Lindquist E.A."/>
            <person name="Lipzen A."/>
            <person name="Lundell T."/>
            <person name="Morin E."/>
            <person name="Murat C."/>
            <person name="Riley R."/>
            <person name="Ohm R."/>
            <person name="Sun H."/>
            <person name="Tunlid A."/>
            <person name="Henrissat B."/>
            <person name="Grigoriev I.V."/>
            <person name="Hibbett D.S."/>
            <person name="Martin F."/>
        </authorList>
    </citation>
    <scope>NUCLEOTIDE SEQUENCE [LARGE SCALE GENOMIC DNA]</scope>
    <source>
        <strain evidence="3">MUT 4182</strain>
    </source>
</reference>
<name>A0A0C3K948_9AGAM</name>
<evidence type="ECO:0000256" key="1">
    <source>
        <dbReference type="SAM" id="MobiDB-lite"/>
    </source>
</evidence>
<protein>
    <submittedName>
        <fullName evidence="2">Uncharacterized protein</fullName>
    </submittedName>
</protein>
<dbReference type="HOGENOM" id="CLU_2298528_0_0_1"/>
<reference evidence="2 3" key="1">
    <citation type="submission" date="2014-04" db="EMBL/GenBank/DDBJ databases">
        <authorList>
            <consortium name="DOE Joint Genome Institute"/>
            <person name="Kuo A."/>
            <person name="Girlanda M."/>
            <person name="Perotto S."/>
            <person name="Kohler A."/>
            <person name="Nagy L.G."/>
            <person name="Floudas D."/>
            <person name="Copeland A."/>
            <person name="Barry K.W."/>
            <person name="Cichocki N."/>
            <person name="Veneault-Fourrey C."/>
            <person name="LaButti K."/>
            <person name="Lindquist E.A."/>
            <person name="Lipzen A."/>
            <person name="Lundell T."/>
            <person name="Morin E."/>
            <person name="Murat C."/>
            <person name="Sun H."/>
            <person name="Tunlid A."/>
            <person name="Henrissat B."/>
            <person name="Grigoriev I.V."/>
            <person name="Hibbett D.S."/>
            <person name="Martin F."/>
            <person name="Nordberg H.P."/>
            <person name="Cantor M.N."/>
            <person name="Hua S.X."/>
        </authorList>
    </citation>
    <scope>NUCLEOTIDE SEQUENCE [LARGE SCALE GENOMIC DNA]</scope>
    <source>
        <strain evidence="2 3">MUT 4182</strain>
    </source>
</reference>
<keyword evidence="3" id="KW-1185">Reference proteome</keyword>
<dbReference type="EMBL" id="KN823332">
    <property type="protein sequence ID" value="KIO17903.1"/>
    <property type="molecule type" value="Genomic_DNA"/>
</dbReference>
<sequence>MAADSPSPVPKTFPPTTGDDLSKEGTTLQPASHKSKRKRHGNNNSSNESSDSDSSSSDFTPEQIALMKKQRKKLKRQMKQLKTLLSGAGDDEDSISDSTGE</sequence>